<accession>A0ACB8DBF7</accession>
<keyword evidence="2" id="KW-1185">Reference proteome</keyword>
<protein>
    <submittedName>
        <fullName evidence="1">Uncharacterized protein</fullName>
    </submittedName>
</protein>
<reference evidence="1" key="1">
    <citation type="submission" date="2020-05" db="EMBL/GenBank/DDBJ databases">
        <title>Large-scale comparative analyses of tick genomes elucidate their genetic diversity and vector capacities.</title>
        <authorList>
            <person name="Jia N."/>
            <person name="Wang J."/>
            <person name="Shi W."/>
            <person name="Du L."/>
            <person name="Sun Y."/>
            <person name="Zhan W."/>
            <person name="Jiang J."/>
            <person name="Wang Q."/>
            <person name="Zhang B."/>
            <person name="Ji P."/>
            <person name="Sakyi L.B."/>
            <person name="Cui X."/>
            <person name="Yuan T."/>
            <person name="Jiang B."/>
            <person name="Yang W."/>
            <person name="Lam T.T.-Y."/>
            <person name="Chang Q."/>
            <person name="Ding S."/>
            <person name="Wang X."/>
            <person name="Zhu J."/>
            <person name="Ruan X."/>
            <person name="Zhao L."/>
            <person name="Wei J."/>
            <person name="Que T."/>
            <person name="Du C."/>
            <person name="Cheng J."/>
            <person name="Dai P."/>
            <person name="Han X."/>
            <person name="Huang E."/>
            <person name="Gao Y."/>
            <person name="Liu J."/>
            <person name="Shao H."/>
            <person name="Ye R."/>
            <person name="Li L."/>
            <person name="Wei W."/>
            <person name="Wang X."/>
            <person name="Wang C."/>
            <person name="Yang T."/>
            <person name="Huo Q."/>
            <person name="Li W."/>
            <person name="Guo W."/>
            <person name="Chen H."/>
            <person name="Zhou L."/>
            <person name="Ni X."/>
            <person name="Tian J."/>
            <person name="Zhou Y."/>
            <person name="Sheng Y."/>
            <person name="Liu T."/>
            <person name="Pan Y."/>
            <person name="Xia L."/>
            <person name="Li J."/>
            <person name="Zhao F."/>
            <person name="Cao W."/>
        </authorList>
    </citation>
    <scope>NUCLEOTIDE SEQUENCE</scope>
    <source>
        <strain evidence="1">Dsil-2018</strain>
    </source>
</reference>
<evidence type="ECO:0000313" key="2">
    <source>
        <dbReference type="Proteomes" id="UP000821865"/>
    </source>
</evidence>
<name>A0ACB8DBF7_DERSI</name>
<sequence>MAVSVVDHNLQEVVSMTVRTANTLEAEETAIDLAIAASQTKEHATITTDSQAAYRSYARGRICSIAARLLKQASQLPDVEIVWTPRHELTPPVRHKTGIRPHLWSLYLYNTTPY</sequence>
<organism evidence="1 2">
    <name type="scientific">Dermacentor silvarum</name>
    <name type="common">Tick</name>
    <dbReference type="NCBI Taxonomy" id="543639"/>
    <lineage>
        <taxon>Eukaryota</taxon>
        <taxon>Metazoa</taxon>
        <taxon>Ecdysozoa</taxon>
        <taxon>Arthropoda</taxon>
        <taxon>Chelicerata</taxon>
        <taxon>Arachnida</taxon>
        <taxon>Acari</taxon>
        <taxon>Parasitiformes</taxon>
        <taxon>Ixodida</taxon>
        <taxon>Ixodoidea</taxon>
        <taxon>Ixodidae</taxon>
        <taxon>Rhipicephalinae</taxon>
        <taxon>Dermacentor</taxon>
    </lineage>
</organism>
<evidence type="ECO:0000313" key="1">
    <source>
        <dbReference type="EMBL" id="KAH7965409.1"/>
    </source>
</evidence>
<comment type="caution">
    <text evidence="1">The sequence shown here is derived from an EMBL/GenBank/DDBJ whole genome shotgun (WGS) entry which is preliminary data.</text>
</comment>
<gene>
    <name evidence="1" type="ORF">HPB49_007395</name>
</gene>
<dbReference type="Proteomes" id="UP000821865">
    <property type="component" value="Chromosome 2"/>
</dbReference>
<dbReference type="EMBL" id="CM023471">
    <property type="protein sequence ID" value="KAH7965409.1"/>
    <property type="molecule type" value="Genomic_DNA"/>
</dbReference>
<proteinExistence type="predicted"/>